<dbReference type="GO" id="GO:0005524">
    <property type="term" value="F:ATP binding"/>
    <property type="evidence" value="ECO:0007669"/>
    <property type="project" value="UniProtKB-KW"/>
</dbReference>
<comment type="caution">
    <text evidence="5">The sequence shown here is derived from an EMBL/GenBank/DDBJ whole genome shotgun (WGS) entry which is preliminary data.</text>
</comment>
<dbReference type="Pfam" id="PF08706">
    <property type="entry name" value="D5_N"/>
    <property type="match status" value="1"/>
</dbReference>
<dbReference type="PANTHER" id="PTHR35372:SF2">
    <property type="entry name" value="SF3 HELICASE DOMAIN-CONTAINING PROTEIN"/>
    <property type="match status" value="1"/>
</dbReference>
<gene>
    <name evidence="5" type="ORF">A9Y57_00277</name>
</gene>
<dbReference type="Proteomes" id="UP000217465">
    <property type="component" value="Unassembled WGS sequence"/>
</dbReference>
<dbReference type="Pfam" id="PF19263">
    <property type="entry name" value="DUF5906"/>
    <property type="match status" value="1"/>
</dbReference>
<dbReference type="SMART" id="SM00885">
    <property type="entry name" value="D5_N"/>
    <property type="match status" value="1"/>
</dbReference>
<evidence type="ECO:0000256" key="1">
    <source>
        <dbReference type="ARBA" id="ARBA00022741"/>
    </source>
</evidence>
<feature type="domain" description="SF3 helicase" evidence="4">
    <location>
        <begin position="209"/>
        <end position="363"/>
    </location>
</feature>
<dbReference type="InterPro" id="IPR014818">
    <property type="entry name" value="Phage/plasmid_primase_P4_C"/>
</dbReference>
<dbReference type="InterPro" id="IPR006500">
    <property type="entry name" value="Helicase_put_C_phage/plasmid"/>
</dbReference>
<proteinExistence type="predicted"/>
<dbReference type="PANTHER" id="PTHR35372">
    <property type="entry name" value="ATP BINDING PROTEIN-RELATED"/>
    <property type="match status" value="1"/>
</dbReference>
<keyword evidence="2" id="KW-0378">Hydrolase</keyword>
<dbReference type="AlphaFoldDB" id="A0A854WRW9"/>
<dbReference type="InterPro" id="IPR051620">
    <property type="entry name" value="ORF904-like_C"/>
</dbReference>
<dbReference type="Gene3D" id="3.40.50.300">
    <property type="entry name" value="P-loop containing nucleotide triphosphate hydrolases"/>
    <property type="match status" value="1"/>
</dbReference>
<dbReference type="NCBIfam" id="TIGR01613">
    <property type="entry name" value="primase_Cterm"/>
    <property type="match status" value="1"/>
</dbReference>
<protein>
    <recommendedName>
        <fullName evidence="4">SF3 helicase domain-containing protein</fullName>
    </recommendedName>
</protein>
<dbReference type="SUPFAM" id="SSF52540">
    <property type="entry name" value="P-loop containing nucleoside triphosphate hydrolases"/>
    <property type="match status" value="1"/>
</dbReference>
<dbReference type="InterPro" id="IPR045455">
    <property type="entry name" value="NrS-1_pol-like_helicase"/>
</dbReference>
<reference evidence="5 6" key="1">
    <citation type="submission" date="2016-06" db="EMBL/GenBank/DDBJ databases">
        <authorList>
            <person name="Haines A.N."/>
            <person name="Council K.R."/>
        </authorList>
    </citation>
    <scope>NUCLEOTIDE SEQUENCE [LARGE SCALE GENOMIC DNA]</scope>
    <source>
        <strain evidence="5 6">SP158-29</strain>
    </source>
</reference>
<keyword evidence="3" id="KW-0067">ATP-binding</keyword>
<sequence>MAIIDSNVLIQLDTEFKQSKPITTMKELFSALYEAGELWRAENKEIKEITRGDRKGETEEKIPVPTIEDVAKALRQYCHFTFIGIGRTTDKSPLYVFDYDTGLYSDSADLFNQLCHTFDTRVHPKTWDSIKKVVRLKTKMRPTFSDPTLIPVNNGVVNLETKELMPFSPNYVITAKISTDYQVNPVKPLFDSKFDFDNWLSEIACHDDEVITLLWQIMNEAINPNHTRGKMAILYGEGNNGKGTFQSLLINLIGLSNVSALKPDQFMEKFKLSSLIGKVCNIGDDISSKYLDEVSDLMSIVTGDTITIEEKHLPSYEVSLKLFCLFSGNALPNARNKSQGWYRRLCIVPFNADFNGSKEIPEIKNIYLKDRQLLEWVLWKIINIEPFEKFIEPSVVTKTLDNYKKDNDFVLSWVIDVYLPSKWDEYAKFPLFLAKEKMEEYLKDSGIEHANMYGFGNRLVSHLTSMNDATFTLKVGRLNSEEVAIFDDYFNKDRLKKSQRLIIRE</sequence>
<name>A0A854WRW9_9STRE</name>
<dbReference type="InterPro" id="IPR027417">
    <property type="entry name" value="P-loop_NTPase"/>
</dbReference>
<organism evidence="5 6">
    <name type="scientific">Streptococcus parauberis</name>
    <dbReference type="NCBI Taxonomy" id="1348"/>
    <lineage>
        <taxon>Bacteria</taxon>
        <taxon>Bacillati</taxon>
        <taxon>Bacillota</taxon>
        <taxon>Bacilli</taxon>
        <taxon>Lactobacillales</taxon>
        <taxon>Streptococcaceae</taxon>
        <taxon>Streptococcus</taxon>
    </lineage>
</organism>
<evidence type="ECO:0000313" key="6">
    <source>
        <dbReference type="Proteomes" id="UP000217465"/>
    </source>
</evidence>
<accession>A0A854WRW9</accession>
<evidence type="ECO:0000259" key="4">
    <source>
        <dbReference type="PROSITE" id="PS51206"/>
    </source>
</evidence>
<dbReference type="GO" id="GO:0016787">
    <property type="term" value="F:hydrolase activity"/>
    <property type="evidence" value="ECO:0007669"/>
    <property type="project" value="UniProtKB-KW"/>
</dbReference>
<dbReference type="InterPro" id="IPR014015">
    <property type="entry name" value="Helicase_SF3_DNA-vir"/>
</dbReference>
<dbReference type="RefSeq" id="WP_257865974.1">
    <property type="nucleotide sequence ID" value="NZ_NSGR01000004.1"/>
</dbReference>
<dbReference type="PROSITE" id="PS51206">
    <property type="entry name" value="SF3_HELICASE_1"/>
    <property type="match status" value="1"/>
</dbReference>
<keyword evidence="1" id="KW-0547">Nucleotide-binding</keyword>
<evidence type="ECO:0000256" key="3">
    <source>
        <dbReference type="ARBA" id="ARBA00022840"/>
    </source>
</evidence>
<evidence type="ECO:0000256" key="2">
    <source>
        <dbReference type="ARBA" id="ARBA00022801"/>
    </source>
</evidence>
<dbReference type="EMBL" id="NSGR01000004">
    <property type="protein sequence ID" value="PCH13644.1"/>
    <property type="molecule type" value="Genomic_DNA"/>
</dbReference>
<evidence type="ECO:0000313" key="5">
    <source>
        <dbReference type="EMBL" id="PCH13644.1"/>
    </source>
</evidence>